<reference evidence="3" key="1">
    <citation type="journal article" date="2016" name="PLoS ONE">
        <title>Genetic Diversity of O-Antigens in Hafnia alvei and the Development of a Suspension Array for Serotype Detection.</title>
        <authorList>
            <person name="Duan Z."/>
            <person name="Niedziela T."/>
            <person name="Lugowski C."/>
            <person name="Cao B."/>
            <person name="Wang T."/>
            <person name="Xu L."/>
            <person name="Yang B."/>
            <person name="Liu B."/>
            <person name="Wang L."/>
        </authorList>
    </citation>
    <scope>NUCLEOTIDE SEQUENCE</scope>
    <source>
        <strain evidence="3">PCM1188</strain>
    </source>
</reference>
<accession>A0A172WZS6</accession>
<dbReference type="GO" id="GO:0016757">
    <property type="term" value="F:glycosyltransferase activity"/>
    <property type="evidence" value="ECO:0007669"/>
    <property type="project" value="InterPro"/>
</dbReference>
<evidence type="ECO:0000313" key="3">
    <source>
        <dbReference type="EMBL" id="ANF29866.1"/>
    </source>
</evidence>
<keyword evidence="1 3" id="KW-0808">Transferase</keyword>
<dbReference type="PANTHER" id="PTHR46401">
    <property type="entry name" value="GLYCOSYLTRANSFERASE WBBK-RELATED"/>
    <property type="match status" value="1"/>
</dbReference>
<dbReference type="SUPFAM" id="SSF53756">
    <property type="entry name" value="UDP-Glycosyltransferase/glycogen phosphorylase"/>
    <property type="match status" value="1"/>
</dbReference>
<feature type="domain" description="Glycosyl transferase family 1" evidence="2">
    <location>
        <begin position="1"/>
        <end position="126"/>
    </location>
</feature>
<sequence>MIKAFKKFKEENGNESFKLLIAGGDQGGKKEILDVITQIKFENEVFLLNYITNKQKQYFYKHCEASILLGKSEGFGIPVIESMYYKKPIIVSNQGALPEIVGSAGIKTESDVRSVAIAMRDVMSKQFPEKIFADELNRFDRSEQIKKLISAFK</sequence>
<protein>
    <submittedName>
        <fullName evidence="3">Glycosyltransferase group 1</fullName>
    </submittedName>
</protein>
<dbReference type="Pfam" id="PF00534">
    <property type="entry name" value="Glycos_transf_1"/>
    <property type="match status" value="1"/>
</dbReference>
<name>A0A172WZS6_HAFAL</name>
<dbReference type="InterPro" id="IPR001296">
    <property type="entry name" value="Glyco_trans_1"/>
</dbReference>
<dbReference type="EMBL" id="KX117077">
    <property type="protein sequence ID" value="ANF29866.1"/>
    <property type="molecule type" value="Genomic_DNA"/>
</dbReference>
<evidence type="ECO:0000256" key="1">
    <source>
        <dbReference type="ARBA" id="ARBA00022679"/>
    </source>
</evidence>
<proteinExistence type="predicted"/>
<dbReference type="GO" id="GO:0009103">
    <property type="term" value="P:lipopolysaccharide biosynthetic process"/>
    <property type="evidence" value="ECO:0007669"/>
    <property type="project" value="TreeGrafter"/>
</dbReference>
<organism evidence="3">
    <name type="scientific">Hafnia alvei</name>
    <dbReference type="NCBI Taxonomy" id="569"/>
    <lineage>
        <taxon>Bacteria</taxon>
        <taxon>Pseudomonadati</taxon>
        <taxon>Pseudomonadota</taxon>
        <taxon>Gammaproteobacteria</taxon>
        <taxon>Enterobacterales</taxon>
        <taxon>Hafniaceae</taxon>
        <taxon>Hafnia</taxon>
    </lineage>
</organism>
<dbReference type="PANTHER" id="PTHR46401:SF2">
    <property type="entry name" value="GLYCOSYLTRANSFERASE WBBK-RELATED"/>
    <property type="match status" value="1"/>
</dbReference>
<dbReference type="AlphaFoldDB" id="A0A172WZS6"/>
<evidence type="ECO:0000259" key="2">
    <source>
        <dbReference type="Pfam" id="PF00534"/>
    </source>
</evidence>
<dbReference type="Gene3D" id="3.40.50.2000">
    <property type="entry name" value="Glycogen Phosphorylase B"/>
    <property type="match status" value="1"/>
</dbReference>